<dbReference type="Gene3D" id="3.30.470.20">
    <property type="entry name" value="ATP-grasp fold, B domain"/>
    <property type="match status" value="1"/>
</dbReference>
<dbReference type="InterPro" id="IPR050856">
    <property type="entry name" value="Biotin_carboxylase_complex"/>
</dbReference>
<dbReference type="RefSeq" id="WP_275471611.1">
    <property type="nucleotide sequence ID" value="NZ_JAPDSH010000004.1"/>
</dbReference>
<keyword evidence="10" id="KW-0460">Magnesium</keyword>
<keyword evidence="6 19" id="KW-0436">Ligase</keyword>
<evidence type="ECO:0000259" key="17">
    <source>
        <dbReference type="PROSITE" id="PS50975"/>
    </source>
</evidence>
<dbReference type="InterPro" id="IPR011764">
    <property type="entry name" value="Biotin_carboxylation_dom"/>
</dbReference>
<dbReference type="GO" id="GO:0004075">
    <property type="term" value="F:biotin carboxylase activity"/>
    <property type="evidence" value="ECO:0007669"/>
    <property type="project" value="UniProtKB-EC"/>
</dbReference>
<evidence type="ECO:0000313" key="20">
    <source>
        <dbReference type="Proteomes" id="UP001147148"/>
    </source>
</evidence>
<comment type="catalytic activity">
    <reaction evidence="15">
        <text>N(6)-biotinyl-L-lysyl-[protein] + hydrogencarbonate + ATP = N(6)-carboxybiotinyl-L-lysyl-[protein] + ADP + phosphate + H(+)</text>
        <dbReference type="Rhea" id="RHEA:13501"/>
        <dbReference type="Rhea" id="RHEA-COMP:10505"/>
        <dbReference type="Rhea" id="RHEA-COMP:10506"/>
        <dbReference type="ChEBI" id="CHEBI:15378"/>
        <dbReference type="ChEBI" id="CHEBI:17544"/>
        <dbReference type="ChEBI" id="CHEBI:30616"/>
        <dbReference type="ChEBI" id="CHEBI:43474"/>
        <dbReference type="ChEBI" id="CHEBI:83144"/>
        <dbReference type="ChEBI" id="CHEBI:83145"/>
        <dbReference type="ChEBI" id="CHEBI:456216"/>
        <dbReference type="EC" id="6.3.4.14"/>
    </reaction>
</comment>
<evidence type="ECO:0000256" key="12">
    <source>
        <dbReference type="ARBA" id="ARBA00023160"/>
    </source>
</evidence>
<evidence type="ECO:0000256" key="9">
    <source>
        <dbReference type="ARBA" id="ARBA00022840"/>
    </source>
</evidence>
<keyword evidence="14" id="KW-0092">Biotin</keyword>
<evidence type="ECO:0000256" key="5">
    <source>
        <dbReference type="ARBA" id="ARBA00022516"/>
    </source>
</evidence>
<name>A0ABT5X212_9ENTE</name>
<dbReference type="InterPro" id="IPR013815">
    <property type="entry name" value="ATP_grasp_subdomain_1"/>
</dbReference>
<comment type="cofactor">
    <cofactor evidence="1">
        <name>Mn(2+)</name>
        <dbReference type="ChEBI" id="CHEBI:29035"/>
    </cofactor>
</comment>
<dbReference type="InterPro" id="IPR011761">
    <property type="entry name" value="ATP-grasp"/>
</dbReference>
<comment type="function">
    <text evidence="3">This protein is a component of the acetyl coenzyme A carboxylase complex; first, biotin carboxylase catalyzes the carboxylation of the carrier protein and then the transcarboxylase transfers the carboxyl group to form malonyl-CoA.</text>
</comment>
<keyword evidence="9 16" id="KW-0067">ATP-binding</keyword>
<dbReference type="NCBIfam" id="TIGR00514">
    <property type="entry name" value="accC"/>
    <property type="match status" value="1"/>
</dbReference>
<gene>
    <name evidence="19" type="primary">accC</name>
    <name evidence="19" type="ORF">OL233_06930</name>
</gene>
<dbReference type="Proteomes" id="UP001147148">
    <property type="component" value="Unassembled WGS sequence"/>
</dbReference>
<evidence type="ECO:0000256" key="1">
    <source>
        <dbReference type="ARBA" id="ARBA00001936"/>
    </source>
</evidence>
<organism evidence="19 20">
    <name type="scientific">Vagococcus proximus</name>
    <dbReference type="NCBI Taxonomy" id="2991417"/>
    <lineage>
        <taxon>Bacteria</taxon>
        <taxon>Bacillati</taxon>
        <taxon>Bacillota</taxon>
        <taxon>Bacilli</taxon>
        <taxon>Lactobacillales</taxon>
        <taxon>Enterococcaceae</taxon>
        <taxon>Vagococcus</taxon>
    </lineage>
</organism>
<dbReference type="PANTHER" id="PTHR18866">
    <property type="entry name" value="CARBOXYLASE:PYRUVATE/ACETYL-COA/PROPIONYL-COA CARBOXYLASE"/>
    <property type="match status" value="1"/>
</dbReference>
<feature type="domain" description="Biotin carboxylation" evidence="18">
    <location>
        <begin position="1"/>
        <end position="447"/>
    </location>
</feature>
<keyword evidence="8" id="KW-0276">Fatty acid metabolism</keyword>
<keyword evidence="20" id="KW-1185">Reference proteome</keyword>
<protein>
    <recommendedName>
        <fullName evidence="4">biotin carboxylase</fullName>
        <ecNumber evidence="4">6.3.4.14</ecNumber>
    </recommendedName>
</protein>
<dbReference type="InterPro" id="IPR004549">
    <property type="entry name" value="Acetyl_CoA_COase_biotin_COase"/>
</dbReference>
<sequence length="452" mass="49763">MFNKVLIANRGEIAVRIIRACQEMGIATVAVYSEVDRYALHVELADEAVCIGPAHASDSYLNQQQLLSAAVLTGAEAIHPGFGFLSENSTFAAMCQDCQIAFIGPKHETIELMGNKINARKTMIDAGVPVIPGSDGKIATLAEAKQIAETIGYPLMIKAAAGGGGKGIRKVLNQEELTSQFQSAQQEALSAFGNDDMYIEKIIYPARHIEVQILGDQCGTIIHLGERDCSLQRHNQKVLETAPAIDLPEEARTDICQSAVMAANAVHYENAGTIEFLVDEHDNFYFMEMNTRIQVEHPVTEMITGVDIVKKQIEIAYGMPLMLSQSDILVEGFSVECRINAEDPSFNFAPVPGRLTHLHLPSGGMGLRVESAMYSGCDISPYYDSMVAKIITHGKTKLEAFSKMQRALSELRVEEIVTNKQFQLDLIANQSVLDGHYDTSFLEEKFLPQWFD</sequence>
<evidence type="ECO:0000256" key="14">
    <source>
        <dbReference type="ARBA" id="ARBA00023267"/>
    </source>
</evidence>
<evidence type="ECO:0000256" key="10">
    <source>
        <dbReference type="ARBA" id="ARBA00022842"/>
    </source>
</evidence>
<dbReference type="EC" id="6.3.4.14" evidence="4"/>
<evidence type="ECO:0000256" key="2">
    <source>
        <dbReference type="ARBA" id="ARBA00001946"/>
    </source>
</evidence>
<proteinExistence type="predicted"/>
<dbReference type="InterPro" id="IPR011054">
    <property type="entry name" value="Rudment_hybrid_motif"/>
</dbReference>
<dbReference type="PANTHER" id="PTHR18866:SF33">
    <property type="entry name" value="METHYLCROTONOYL-COA CARBOXYLASE SUBUNIT ALPHA, MITOCHONDRIAL-RELATED"/>
    <property type="match status" value="1"/>
</dbReference>
<evidence type="ECO:0000256" key="8">
    <source>
        <dbReference type="ARBA" id="ARBA00022832"/>
    </source>
</evidence>
<evidence type="ECO:0000256" key="13">
    <source>
        <dbReference type="ARBA" id="ARBA00023211"/>
    </source>
</evidence>
<dbReference type="SUPFAM" id="SSF56059">
    <property type="entry name" value="Glutathione synthetase ATP-binding domain-like"/>
    <property type="match status" value="1"/>
</dbReference>
<evidence type="ECO:0000256" key="3">
    <source>
        <dbReference type="ARBA" id="ARBA00003761"/>
    </source>
</evidence>
<dbReference type="SUPFAM" id="SSF51246">
    <property type="entry name" value="Rudiment single hybrid motif"/>
    <property type="match status" value="1"/>
</dbReference>
<dbReference type="EMBL" id="JAPDSH010000004">
    <property type="protein sequence ID" value="MDF0480025.1"/>
    <property type="molecule type" value="Genomic_DNA"/>
</dbReference>
<dbReference type="Gene3D" id="3.30.1490.20">
    <property type="entry name" value="ATP-grasp fold, A domain"/>
    <property type="match status" value="1"/>
</dbReference>
<dbReference type="InterPro" id="IPR005481">
    <property type="entry name" value="BC-like_N"/>
</dbReference>
<dbReference type="SMART" id="SM00878">
    <property type="entry name" value="Biotin_carb_C"/>
    <property type="match status" value="1"/>
</dbReference>
<dbReference type="SUPFAM" id="SSF52440">
    <property type="entry name" value="PreATP-grasp domain"/>
    <property type="match status" value="1"/>
</dbReference>
<dbReference type="PROSITE" id="PS50975">
    <property type="entry name" value="ATP_GRASP"/>
    <property type="match status" value="1"/>
</dbReference>
<evidence type="ECO:0000259" key="18">
    <source>
        <dbReference type="PROSITE" id="PS50979"/>
    </source>
</evidence>
<dbReference type="InterPro" id="IPR016185">
    <property type="entry name" value="PreATP-grasp_dom_sf"/>
</dbReference>
<evidence type="ECO:0000256" key="4">
    <source>
        <dbReference type="ARBA" id="ARBA00013263"/>
    </source>
</evidence>
<dbReference type="Pfam" id="PF02785">
    <property type="entry name" value="Biotin_carb_C"/>
    <property type="match status" value="1"/>
</dbReference>
<evidence type="ECO:0000256" key="11">
    <source>
        <dbReference type="ARBA" id="ARBA00023098"/>
    </source>
</evidence>
<comment type="cofactor">
    <cofactor evidence="2">
        <name>Mg(2+)</name>
        <dbReference type="ChEBI" id="CHEBI:18420"/>
    </cofactor>
</comment>
<evidence type="ECO:0000313" key="19">
    <source>
        <dbReference type="EMBL" id="MDF0480025.1"/>
    </source>
</evidence>
<feature type="domain" description="ATP-grasp" evidence="17">
    <location>
        <begin position="120"/>
        <end position="317"/>
    </location>
</feature>
<dbReference type="PROSITE" id="PS00867">
    <property type="entry name" value="CPSASE_2"/>
    <property type="match status" value="1"/>
</dbReference>
<comment type="caution">
    <text evidence="19">The sequence shown here is derived from an EMBL/GenBank/DDBJ whole genome shotgun (WGS) entry which is preliminary data.</text>
</comment>
<keyword evidence="12" id="KW-0275">Fatty acid biosynthesis</keyword>
<keyword evidence="5" id="KW-0444">Lipid biosynthesis</keyword>
<evidence type="ECO:0000256" key="15">
    <source>
        <dbReference type="ARBA" id="ARBA00048600"/>
    </source>
</evidence>
<dbReference type="Pfam" id="PF00289">
    <property type="entry name" value="Biotin_carb_N"/>
    <property type="match status" value="1"/>
</dbReference>
<evidence type="ECO:0000256" key="7">
    <source>
        <dbReference type="ARBA" id="ARBA00022741"/>
    </source>
</evidence>
<evidence type="ECO:0000256" key="16">
    <source>
        <dbReference type="PROSITE-ProRule" id="PRU00409"/>
    </source>
</evidence>
<dbReference type="InterPro" id="IPR005482">
    <property type="entry name" value="Biotin_COase_C"/>
</dbReference>
<dbReference type="InterPro" id="IPR005479">
    <property type="entry name" value="CPAse_ATP-bd"/>
</dbReference>
<dbReference type="NCBIfam" id="NF006367">
    <property type="entry name" value="PRK08591.1"/>
    <property type="match status" value="1"/>
</dbReference>
<dbReference type="Pfam" id="PF02786">
    <property type="entry name" value="CPSase_L_D2"/>
    <property type="match status" value="1"/>
</dbReference>
<evidence type="ECO:0000256" key="6">
    <source>
        <dbReference type="ARBA" id="ARBA00022598"/>
    </source>
</evidence>
<reference evidence="19" key="1">
    <citation type="submission" date="2022-10" db="EMBL/GenBank/DDBJ databases">
        <title>Vagococcus sp. isolated from poultry meat.</title>
        <authorList>
            <person name="Johansson P."/>
            <person name="Bjorkroth J."/>
        </authorList>
    </citation>
    <scope>NUCLEOTIDE SEQUENCE</scope>
    <source>
        <strain evidence="19">PNs007</strain>
    </source>
</reference>
<keyword evidence="13" id="KW-0464">Manganese</keyword>
<dbReference type="Gene3D" id="3.40.50.20">
    <property type="match status" value="1"/>
</dbReference>
<accession>A0ABT5X212</accession>
<keyword evidence="7 16" id="KW-0547">Nucleotide-binding</keyword>
<dbReference type="PROSITE" id="PS50979">
    <property type="entry name" value="BC"/>
    <property type="match status" value="1"/>
</dbReference>
<keyword evidence="11" id="KW-0443">Lipid metabolism</keyword>
<dbReference type="PROSITE" id="PS00866">
    <property type="entry name" value="CPSASE_1"/>
    <property type="match status" value="1"/>
</dbReference>